<gene>
    <name evidence="2" type="primary">dmsD</name>
    <name evidence="2" type="ORF">EHSB41UT_00765</name>
</gene>
<dbReference type="Pfam" id="PF02613">
    <property type="entry name" value="Nitrate_red_del"/>
    <property type="match status" value="1"/>
</dbReference>
<name>A0A1X7AHZ2_9GAMM</name>
<dbReference type="EMBL" id="FWPT01000002">
    <property type="protein sequence ID" value="SMA37595.1"/>
    <property type="molecule type" value="Genomic_DNA"/>
</dbReference>
<keyword evidence="1" id="KW-0143">Chaperone</keyword>
<evidence type="ECO:0000313" key="3">
    <source>
        <dbReference type="Proteomes" id="UP000196573"/>
    </source>
</evidence>
<evidence type="ECO:0000256" key="1">
    <source>
        <dbReference type="ARBA" id="ARBA00023186"/>
    </source>
</evidence>
<protein>
    <submittedName>
        <fullName evidence="2">Tat proofreading chaperone DmsD</fullName>
    </submittedName>
</protein>
<reference evidence="2 3" key="1">
    <citation type="submission" date="2017-03" db="EMBL/GenBank/DDBJ databases">
        <authorList>
            <person name="Afonso C.L."/>
            <person name="Miller P.J."/>
            <person name="Scott M.A."/>
            <person name="Spackman E."/>
            <person name="Goraichik I."/>
            <person name="Dimitrov K.M."/>
            <person name="Suarez D.L."/>
            <person name="Swayne D.E."/>
        </authorList>
    </citation>
    <scope>NUCLEOTIDE SEQUENCE [LARGE SCALE GENOMIC DNA]</scope>
    <source>
        <strain evidence="2">SB41UT1</strain>
    </source>
</reference>
<accession>A0A1X7AHZ2</accession>
<dbReference type="InterPro" id="IPR050289">
    <property type="entry name" value="TorD/DmsD_chaperones"/>
</dbReference>
<dbReference type="PIRSF" id="PIRSF004690">
    <property type="entry name" value="DmsD"/>
    <property type="match status" value="1"/>
</dbReference>
<keyword evidence="3" id="KW-1185">Reference proteome</keyword>
<proteinExistence type="predicted"/>
<dbReference type="AlphaFoldDB" id="A0A1X7AHZ2"/>
<dbReference type="OrthoDB" id="3174863at2"/>
<dbReference type="Gene3D" id="1.10.3480.10">
    <property type="entry name" value="TorD-like"/>
    <property type="match status" value="1"/>
</dbReference>
<dbReference type="InterPro" id="IPR026269">
    <property type="entry name" value="DmsD-type"/>
</dbReference>
<sequence length="225" mass="25461">MSEVQLNDAPRDVQEEQLARMVLSGRVLWHLWHQAPRAEVLTELGAFLDEWPLGEERTDVQVGLTKMKAGISADSKALAMDYADLFVGPDALKAAPWGSVYLNEEQSTFGETTLAVRKFFREHGMEIETGEREPDDHIGLMFAFIAWLGEQGLEQEEHEPLQPYFCSLRTFLEDHLMTWAPRLCELVEQQAETEFYQGLAQLTAGVLAEMASMTGADIKPARLYR</sequence>
<dbReference type="RefSeq" id="WP_087107088.1">
    <property type="nucleotide sequence ID" value="NZ_CBCSCN010000014.1"/>
</dbReference>
<dbReference type="PANTHER" id="PTHR34227">
    <property type="entry name" value="CHAPERONE PROTEIN YCDY"/>
    <property type="match status" value="1"/>
</dbReference>
<dbReference type="Proteomes" id="UP000196573">
    <property type="component" value="Unassembled WGS sequence"/>
</dbReference>
<dbReference type="InterPro" id="IPR036411">
    <property type="entry name" value="TorD-like_sf"/>
</dbReference>
<evidence type="ECO:0000313" key="2">
    <source>
        <dbReference type="EMBL" id="SMA37595.1"/>
    </source>
</evidence>
<dbReference type="InterPro" id="IPR020945">
    <property type="entry name" value="DMSO/NO3_reduct_chaperone"/>
</dbReference>
<organism evidence="2 3">
    <name type="scientific">Parendozoicomonas haliclonae</name>
    <dbReference type="NCBI Taxonomy" id="1960125"/>
    <lineage>
        <taxon>Bacteria</taxon>
        <taxon>Pseudomonadati</taxon>
        <taxon>Pseudomonadota</taxon>
        <taxon>Gammaproteobacteria</taxon>
        <taxon>Oceanospirillales</taxon>
        <taxon>Endozoicomonadaceae</taxon>
        <taxon>Parendozoicomonas</taxon>
    </lineage>
</organism>
<dbReference type="PANTHER" id="PTHR34227:SF13">
    <property type="entry name" value="TAT PROOFREADING CHAPERONE DMSD-RELATED"/>
    <property type="match status" value="1"/>
</dbReference>
<dbReference type="SUPFAM" id="SSF89155">
    <property type="entry name" value="TorD-like"/>
    <property type="match status" value="1"/>
</dbReference>